<sequence length="415" mass="45043">MPVGEDVNPQAEKEKQQAAERDVRMAAVFAAAKRLDATWPLFARGLDPAAETAWLRTRYRTVAVRAAREAVRRDNIEGGLAAAGLLAAFVGVVVVWMKLFWTDWWDLFRAVVGTGLFVMLAIWAEEGRDNGRFLGGLTDALITAVGVGCLPVAVYVRYADAPAWVVDLKQQGWMTAVQGIGTSTVALLLAMLPVMAGKRLADRWGRTPPTEVLFELLTQILTRLEPGRRGQLAPEARREIIAALGRTASVLRTGMPAVALGGSSLTRAVVRARAVEASNAVTDLQLWIALPSTTSHEDFRARICGLLRTVLTGEYDRLPVRENTPEAIRRAWHARALDGARTLVIAALPVTALFVTYRLGLTLPAPYDTGASVATLTWAIIVVLGRLDPNFSPHLSAARDLTALIPFSRGSNQGR</sequence>
<accession>A0ABV5ITT7</accession>
<keyword evidence="1" id="KW-1133">Transmembrane helix</keyword>
<proteinExistence type="predicted"/>
<protein>
    <submittedName>
        <fullName evidence="2">Uncharacterized protein</fullName>
    </submittedName>
</protein>
<dbReference type="RefSeq" id="WP_189654190.1">
    <property type="nucleotide sequence ID" value="NZ_BMRC01000061.1"/>
</dbReference>
<evidence type="ECO:0000313" key="2">
    <source>
        <dbReference type="EMBL" id="MFB9207194.1"/>
    </source>
</evidence>
<feature type="transmembrane region" description="Helical" evidence="1">
    <location>
        <begin position="136"/>
        <end position="156"/>
    </location>
</feature>
<keyword evidence="3" id="KW-1185">Reference proteome</keyword>
<comment type="caution">
    <text evidence="2">The sequence shown here is derived from an EMBL/GenBank/DDBJ whole genome shotgun (WGS) entry which is preliminary data.</text>
</comment>
<reference evidence="2 3" key="1">
    <citation type="submission" date="2024-09" db="EMBL/GenBank/DDBJ databases">
        <authorList>
            <person name="Sun Q."/>
            <person name="Mori K."/>
        </authorList>
    </citation>
    <scope>NUCLEOTIDE SEQUENCE [LARGE SCALE GENOMIC DNA]</scope>
    <source>
        <strain evidence="2 3">CCM 3426</strain>
    </source>
</reference>
<evidence type="ECO:0000256" key="1">
    <source>
        <dbReference type="SAM" id="Phobius"/>
    </source>
</evidence>
<feature type="transmembrane region" description="Helical" evidence="1">
    <location>
        <begin position="176"/>
        <end position="196"/>
    </location>
</feature>
<organism evidence="2 3">
    <name type="scientific">Nonomuraea spiralis</name>
    <dbReference type="NCBI Taxonomy" id="46182"/>
    <lineage>
        <taxon>Bacteria</taxon>
        <taxon>Bacillati</taxon>
        <taxon>Actinomycetota</taxon>
        <taxon>Actinomycetes</taxon>
        <taxon>Streptosporangiales</taxon>
        <taxon>Streptosporangiaceae</taxon>
        <taxon>Nonomuraea</taxon>
    </lineage>
</organism>
<keyword evidence="1" id="KW-0472">Membrane</keyword>
<dbReference type="Proteomes" id="UP001589647">
    <property type="component" value="Unassembled WGS sequence"/>
</dbReference>
<feature type="transmembrane region" description="Helical" evidence="1">
    <location>
        <begin position="78"/>
        <end position="101"/>
    </location>
</feature>
<name>A0ABV5ITT7_9ACTN</name>
<gene>
    <name evidence="2" type="ORF">ACFFV7_38810</name>
</gene>
<evidence type="ECO:0000313" key="3">
    <source>
        <dbReference type="Proteomes" id="UP001589647"/>
    </source>
</evidence>
<dbReference type="EMBL" id="JBHMEI010000047">
    <property type="protein sequence ID" value="MFB9207194.1"/>
    <property type="molecule type" value="Genomic_DNA"/>
</dbReference>
<keyword evidence="1" id="KW-0812">Transmembrane</keyword>
<feature type="transmembrane region" description="Helical" evidence="1">
    <location>
        <begin position="107"/>
        <end position="124"/>
    </location>
</feature>
<feature type="transmembrane region" description="Helical" evidence="1">
    <location>
        <begin position="339"/>
        <end position="357"/>
    </location>
</feature>